<reference evidence="1" key="2">
    <citation type="submission" date="2021-10" db="EMBL/GenBank/DDBJ databases">
        <authorList>
            <person name="Piombo E."/>
        </authorList>
    </citation>
    <scope>NUCLEOTIDE SEQUENCE</scope>
</reference>
<dbReference type="EMBL" id="CADEHS020000011">
    <property type="protein sequence ID" value="CAG9947025.1"/>
    <property type="molecule type" value="Genomic_DNA"/>
</dbReference>
<dbReference type="Proteomes" id="UP000836387">
    <property type="component" value="Unassembled WGS sequence"/>
</dbReference>
<keyword evidence="2" id="KW-1185">Reference proteome</keyword>
<comment type="caution">
    <text evidence="1">The sequence shown here is derived from an EMBL/GenBank/DDBJ whole genome shotgun (WGS) entry which is preliminary data.</text>
</comment>
<evidence type="ECO:0000313" key="1">
    <source>
        <dbReference type="EMBL" id="CAG9947025.1"/>
    </source>
</evidence>
<accession>A0ACA9U1C0</accession>
<reference evidence="1" key="1">
    <citation type="submission" date="2020-04" db="EMBL/GenBank/DDBJ databases">
        <authorList>
            <person name="Broberg M."/>
        </authorList>
    </citation>
    <scope>NUCLEOTIDE SEQUENCE</scope>
</reference>
<sequence>MYVSVDAISAEGILTIVNSLRPDGMTASFLFGTDRTPLSGKQCWVYAIDSPNGNIWAVRIPAHIKHLPPAAITSTVEKEVSILKCLEQGGFAWSPKLVGYCTGFENPIAYPYIISTWIRGKPLHWTEDTPCRETRDKVLRQIGRIIVQLAECSQDQSAGTNAATYLTDIIDRKIIRVLDGGLPGIGLESCLLQRALVRMTSHPVVEPKLISHEDLDPSNIIVDEEYNIKGIIDWGFARRLPSQLAIGLPRFLGIEPSQLDEPLPPDVAKFSSTLLQPSSTLYQDRHCLTSHISSMVSEADGQNKATALRKLVLSVLSDANVDWRRLLFESVSSKGMHRWMADRQWLLPGLKGAPLDLNSSSLPTVIADELEVFLARNAENGGNAEQIKTRLHGALKTVV</sequence>
<protein>
    <submittedName>
        <fullName evidence="1">Uncharacterized protein</fullName>
    </submittedName>
</protein>
<organism evidence="1 2">
    <name type="scientific">Clonostachys rosea f. rosea IK726</name>
    <dbReference type="NCBI Taxonomy" id="1349383"/>
    <lineage>
        <taxon>Eukaryota</taxon>
        <taxon>Fungi</taxon>
        <taxon>Dikarya</taxon>
        <taxon>Ascomycota</taxon>
        <taxon>Pezizomycotina</taxon>
        <taxon>Sordariomycetes</taxon>
        <taxon>Hypocreomycetidae</taxon>
        <taxon>Hypocreales</taxon>
        <taxon>Bionectriaceae</taxon>
        <taxon>Clonostachys</taxon>
    </lineage>
</organism>
<gene>
    <name evidence="1" type="ORF">CRV2_00013136</name>
</gene>
<proteinExistence type="predicted"/>
<evidence type="ECO:0000313" key="2">
    <source>
        <dbReference type="Proteomes" id="UP000836387"/>
    </source>
</evidence>
<name>A0ACA9U1C0_BIOOC</name>